<dbReference type="PANTHER" id="PTHR18916:SF44">
    <property type="entry name" value="CAP-GLY DOMAIN-CONTAINING LINKER PROTEIN 1"/>
    <property type="match status" value="1"/>
</dbReference>
<dbReference type="Pfam" id="PF01302">
    <property type="entry name" value="CAP_GLY"/>
    <property type="match status" value="1"/>
</dbReference>
<dbReference type="GO" id="GO:0035371">
    <property type="term" value="C:microtubule plus-end"/>
    <property type="evidence" value="ECO:0007669"/>
    <property type="project" value="TreeGrafter"/>
</dbReference>
<keyword evidence="3" id="KW-1185">Reference proteome</keyword>
<dbReference type="PROSITE" id="PS00845">
    <property type="entry name" value="CAP_GLY_1"/>
    <property type="match status" value="1"/>
</dbReference>
<evidence type="ECO:0000259" key="1">
    <source>
        <dbReference type="PROSITE" id="PS50245"/>
    </source>
</evidence>
<dbReference type="PANTHER" id="PTHR18916">
    <property type="entry name" value="DYNACTIN 1-RELATED MICROTUBULE-BINDING"/>
    <property type="match status" value="1"/>
</dbReference>
<accession>A0A673YWU0</accession>
<evidence type="ECO:0000313" key="3">
    <source>
        <dbReference type="Proteomes" id="UP000472277"/>
    </source>
</evidence>
<dbReference type="GO" id="GO:0005938">
    <property type="term" value="C:cell cortex"/>
    <property type="evidence" value="ECO:0007669"/>
    <property type="project" value="TreeGrafter"/>
</dbReference>
<evidence type="ECO:0000313" key="2">
    <source>
        <dbReference type="Ensembl" id="ENSSTUP00000038580.1"/>
    </source>
</evidence>
<dbReference type="Proteomes" id="UP000472277">
    <property type="component" value="Chromosome 15"/>
</dbReference>
<feature type="domain" description="CAP-Gly" evidence="1">
    <location>
        <begin position="32"/>
        <end position="74"/>
    </location>
</feature>
<dbReference type="InParanoid" id="A0A673YWU0"/>
<name>A0A673YWU0_SALTR</name>
<dbReference type="Gene3D" id="2.30.30.190">
    <property type="entry name" value="CAP Gly-rich-like domain"/>
    <property type="match status" value="1"/>
</dbReference>
<dbReference type="AlphaFoldDB" id="A0A673YWU0"/>
<dbReference type="GO" id="GO:0005634">
    <property type="term" value="C:nucleus"/>
    <property type="evidence" value="ECO:0007669"/>
    <property type="project" value="TreeGrafter"/>
</dbReference>
<dbReference type="PROSITE" id="PS50245">
    <property type="entry name" value="CAP_GLY_2"/>
    <property type="match status" value="1"/>
</dbReference>
<dbReference type="SMART" id="SM01052">
    <property type="entry name" value="CAP_GLY"/>
    <property type="match status" value="1"/>
</dbReference>
<dbReference type="GeneTree" id="ENSGT00940000155122"/>
<reference evidence="2" key="1">
    <citation type="submission" date="2025-08" db="UniProtKB">
        <authorList>
            <consortium name="Ensembl"/>
        </authorList>
    </citation>
    <scope>IDENTIFICATION</scope>
</reference>
<dbReference type="OMA" id="FTCEPLR"/>
<organism evidence="2 3">
    <name type="scientific">Salmo trutta</name>
    <name type="common">Brown trout</name>
    <dbReference type="NCBI Taxonomy" id="8032"/>
    <lineage>
        <taxon>Eukaryota</taxon>
        <taxon>Metazoa</taxon>
        <taxon>Chordata</taxon>
        <taxon>Craniata</taxon>
        <taxon>Vertebrata</taxon>
        <taxon>Euteleostomi</taxon>
        <taxon>Actinopterygii</taxon>
        <taxon>Neopterygii</taxon>
        <taxon>Teleostei</taxon>
        <taxon>Protacanthopterygii</taxon>
        <taxon>Salmoniformes</taxon>
        <taxon>Salmonidae</taxon>
        <taxon>Salmoninae</taxon>
        <taxon>Salmo</taxon>
    </lineage>
</organism>
<dbReference type="InterPro" id="IPR036859">
    <property type="entry name" value="CAP-Gly_dom_sf"/>
</dbReference>
<dbReference type="GO" id="GO:0051010">
    <property type="term" value="F:microtubule plus-end binding"/>
    <property type="evidence" value="ECO:0007669"/>
    <property type="project" value="TreeGrafter"/>
</dbReference>
<dbReference type="GO" id="GO:0031116">
    <property type="term" value="P:positive regulation of microtubule polymerization"/>
    <property type="evidence" value="ECO:0007669"/>
    <property type="project" value="TreeGrafter"/>
</dbReference>
<protein>
    <recommendedName>
        <fullName evidence="1">CAP-Gly domain-containing protein</fullName>
    </recommendedName>
</protein>
<proteinExistence type="predicted"/>
<sequence>TTDTVTDGAVDYRVGEKVWVNGNKPGYVHFLGDTQFAPGQWVGIVLDEAIGKNDGSVAGVQYFQCEDGRGIFTRPSKLTKTAIYMMTHK</sequence>
<dbReference type="InterPro" id="IPR000938">
    <property type="entry name" value="CAP-Gly_domain"/>
</dbReference>
<dbReference type="SUPFAM" id="SSF74924">
    <property type="entry name" value="Cap-Gly domain"/>
    <property type="match status" value="1"/>
</dbReference>
<dbReference type="GO" id="GO:0031122">
    <property type="term" value="P:cytoplasmic microtubule organization"/>
    <property type="evidence" value="ECO:0007669"/>
    <property type="project" value="TreeGrafter"/>
</dbReference>
<reference evidence="2" key="2">
    <citation type="submission" date="2025-09" db="UniProtKB">
        <authorList>
            <consortium name="Ensembl"/>
        </authorList>
    </citation>
    <scope>IDENTIFICATION</scope>
</reference>
<dbReference type="Ensembl" id="ENSSTUT00000040320.1">
    <property type="protein sequence ID" value="ENSSTUP00000038580.1"/>
    <property type="gene ID" value="ENSSTUG00000016454.1"/>
</dbReference>